<dbReference type="SUPFAM" id="SSF47954">
    <property type="entry name" value="Cyclin-like"/>
    <property type="match status" value="1"/>
</dbReference>
<evidence type="ECO:0000313" key="4">
    <source>
        <dbReference type="Proteomes" id="UP000030755"/>
    </source>
</evidence>
<protein>
    <submittedName>
        <fullName evidence="3">Cyclin C/H/T/L domain-containing protein</fullName>
    </submittedName>
</protein>
<feature type="domain" description="Cyclin N-terminal" evidence="2">
    <location>
        <begin position="34"/>
        <end position="104"/>
    </location>
</feature>
<keyword evidence="1" id="KW-0472">Membrane</keyword>
<dbReference type="Pfam" id="PF00134">
    <property type="entry name" value="Cyclin_N"/>
    <property type="match status" value="1"/>
</dbReference>
<dbReference type="OrthoDB" id="10264655at2759"/>
<dbReference type="GO" id="GO:0006357">
    <property type="term" value="P:regulation of transcription by RNA polymerase II"/>
    <property type="evidence" value="ECO:0007669"/>
    <property type="project" value="InterPro"/>
</dbReference>
<dbReference type="InterPro" id="IPR043198">
    <property type="entry name" value="Cyclin/Ssn8"/>
</dbReference>
<dbReference type="PANTHER" id="PTHR10026">
    <property type="entry name" value="CYCLIN"/>
    <property type="match status" value="1"/>
</dbReference>
<dbReference type="EMBL" id="KE560824">
    <property type="protein sequence ID" value="EPZ35486.1"/>
    <property type="molecule type" value="Genomic_DNA"/>
</dbReference>
<organism evidence="3 4">
    <name type="scientific">Rozella allomycis (strain CSF55)</name>
    <dbReference type="NCBI Taxonomy" id="988480"/>
    <lineage>
        <taxon>Eukaryota</taxon>
        <taxon>Fungi</taxon>
        <taxon>Fungi incertae sedis</taxon>
        <taxon>Cryptomycota</taxon>
        <taxon>Cryptomycota incertae sedis</taxon>
        <taxon>Rozella</taxon>
    </lineage>
</organism>
<dbReference type="InterPro" id="IPR036915">
    <property type="entry name" value="Cyclin-like_sf"/>
</dbReference>
<evidence type="ECO:0000256" key="1">
    <source>
        <dbReference type="SAM" id="Phobius"/>
    </source>
</evidence>
<reference evidence="3 4" key="1">
    <citation type="journal article" date="2013" name="Curr. Biol.">
        <title>Shared signatures of parasitism and phylogenomics unite Cryptomycota and microsporidia.</title>
        <authorList>
            <person name="James T.Y."/>
            <person name="Pelin A."/>
            <person name="Bonen L."/>
            <person name="Ahrendt S."/>
            <person name="Sain D."/>
            <person name="Corradi N."/>
            <person name="Stajich J.E."/>
        </authorList>
    </citation>
    <scope>NUCLEOTIDE SEQUENCE [LARGE SCALE GENOMIC DNA]</scope>
    <source>
        <strain evidence="3 4">CSF55</strain>
    </source>
</reference>
<dbReference type="Gene3D" id="1.10.472.10">
    <property type="entry name" value="Cyclin-like"/>
    <property type="match status" value="1"/>
</dbReference>
<keyword evidence="1" id="KW-1133">Transmembrane helix</keyword>
<gene>
    <name evidence="3" type="ORF">O9G_003378</name>
</gene>
<name>A0A075B3E1_ROZAC</name>
<evidence type="ECO:0000259" key="2">
    <source>
        <dbReference type="Pfam" id="PF00134"/>
    </source>
</evidence>
<dbReference type="HOGENOM" id="CLU_2224701_0_0_1"/>
<feature type="transmembrane region" description="Helical" evidence="1">
    <location>
        <begin position="66"/>
        <end position="89"/>
    </location>
</feature>
<dbReference type="AlphaFoldDB" id="A0A075B3E1"/>
<proteinExistence type="predicted"/>
<keyword evidence="1" id="KW-0812">Transmembrane</keyword>
<dbReference type="InterPro" id="IPR006671">
    <property type="entry name" value="Cyclin_N"/>
</dbReference>
<keyword evidence="4" id="KW-1185">Reference proteome</keyword>
<sequence length="106" mass="11651">MRIQAFTNPLASPAQLQNNPTIEGNVSAETESLLRLFGSELIQTAGELLNLPQVCMATAQVLFQRFYVISSFVGIDLLDTAMGALLLATKIEECTRRAREIIHMSP</sequence>
<accession>A0A075B3E1</accession>
<dbReference type="GO" id="GO:0016538">
    <property type="term" value="F:cyclin-dependent protein serine/threonine kinase regulator activity"/>
    <property type="evidence" value="ECO:0007669"/>
    <property type="project" value="InterPro"/>
</dbReference>
<evidence type="ECO:0000313" key="3">
    <source>
        <dbReference type="EMBL" id="EPZ35486.1"/>
    </source>
</evidence>
<dbReference type="Proteomes" id="UP000030755">
    <property type="component" value="Unassembled WGS sequence"/>
</dbReference>